<dbReference type="PROSITE" id="PS52016">
    <property type="entry name" value="TONB_DEPENDENT_REC_3"/>
    <property type="match status" value="1"/>
</dbReference>
<dbReference type="Gene3D" id="2.60.40.1120">
    <property type="entry name" value="Carboxypeptidase-like, regulatory domain"/>
    <property type="match status" value="1"/>
</dbReference>
<feature type="transmembrane region" description="Helical" evidence="11">
    <location>
        <begin position="36"/>
        <end position="52"/>
    </location>
</feature>
<evidence type="ECO:0000256" key="9">
    <source>
        <dbReference type="ARBA" id="ARBA00023136"/>
    </source>
</evidence>
<accession>A0ABW5J3Q2</accession>
<keyword evidence="7" id="KW-0653">Protein transport</keyword>
<dbReference type="PRINTS" id="PR01374">
    <property type="entry name" value="TONBPROTEIN"/>
</dbReference>
<proteinExistence type="inferred from homology"/>
<keyword evidence="3 10" id="KW-0813">Transport</keyword>
<dbReference type="InterPro" id="IPR008756">
    <property type="entry name" value="Peptidase_M56"/>
</dbReference>
<evidence type="ECO:0000259" key="12">
    <source>
        <dbReference type="PROSITE" id="PS52015"/>
    </source>
</evidence>
<evidence type="ECO:0000256" key="5">
    <source>
        <dbReference type="ARBA" id="ARBA00022519"/>
    </source>
</evidence>
<evidence type="ECO:0000256" key="6">
    <source>
        <dbReference type="ARBA" id="ARBA00022692"/>
    </source>
</evidence>
<keyword evidence="4" id="KW-1003">Cell membrane</keyword>
<keyword evidence="9 10" id="KW-0472">Membrane</keyword>
<evidence type="ECO:0000313" key="14">
    <source>
        <dbReference type="Proteomes" id="UP001597510"/>
    </source>
</evidence>
<dbReference type="InterPro" id="IPR008969">
    <property type="entry name" value="CarboxyPept-like_regulatory"/>
</dbReference>
<organism evidence="13 14">
    <name type="scientific">Emticicia soli</name>
    <dbReference type="NCBI Taxonomy" id="2027878"/>
    <lineage>
        <taxon>Bacteria</taxon>
        <taxon>Pseudomonadati</taxon>
        <taxon>Bacteroidota</taxon>
        <taxon>Cytophagia</taxon>
        <taxon>Cytophagales</taxon>
        <taxon>Leadbetterellaceae</taxon>
        <taxon>Emticicia</taxon>
    </lineage>
</organism>
<dbReference type="InterPro" id="IPR012910">
    <property type="entry name" value="Plug_dom"/>
</dbReference>
<dbReference type="InterPro" id="IPR006260">
    <property type="entry name" value="TonB/TolA_C"/>
</dbReference>
<dbReference type="InterPro" id="IPR051045">
    <property type="entry name" value="TonB-dependent_transducer"/>
</dbReference>
<dbReference type="Gene3D" id="2.170.130.10">
    <property type="entry name" value="TonB-dependent receptor, plug domain"/>
    <property type="match status" value="1"/>
</dbReference>
<comment type="subcellular location">
    <subcellularLocation>
        <location evidence="1">Cell inner membrane</location>
        <topology evidence="1">Single-pass membrane protein</topology>
        <orientation evidence="1">Periplasmic side</orientation>
    </subcellularLocation>
    <subcellularLocation>
        <location evidence="10">Cell outer membrane</location>
        <topology evidence="10">Multi-pass membrane protein</topology>
    </subcellularLocation>
</comment>
<keyword evidence="10" id="KW-1134">Transmembrane beta strand</keyword>
<dbReference type="InterPro" id="IPR037066">
    <property type="entry name" value="Plug_dom_sf"/>
</dbReference>
<dbReference type="SUPFAM" id="SSF49464">
    <property type="entry name" value="Carboxypeptidase regulatory domain-like"/>
    <property type="match status" value="1"/>
</dbReference>
<evidence type="ECO:0000256" key="2">
    <source>
        <dbReference type="ARBA" id="ARBA00006555"/>
    </source>
</evidence>
<keyword evidence="10" id="KW-0998">Cell outer membrane</keyword>
<feature type="domain" description="TonB C-terminal" evidence="12">
    <location>
        <begin position="430"/>
        <end position="526"/>
    </location>
</feature>
<evidence type="ECO:0000256" key="1">
    <source>
        <dbReference type="ARBA" id="ARBA00004383"/>
    </source>
</evidence>
<keyword evidence="6 10" id="KW-0812">Transmembrane</keyword>
<dbReference type="InterPro" id="IPR037682">
    <property type="entry name" value="TonB_C"/>
</dbReference>
<evidence type="ECO:0000256" key="8">
    <source>
        <dbReference type="ARBA" id="ARBA00022989"/>
    </source>
</evidence>
<feature type="transmembrane region" description="Helical" evidence="11">
    <location>
        <begin position="253"/>
        <end position="274"/>
    </location>
</feature>
<evidence type="ECO:0000256" key="7">
    <source>
        <dbReference type="ARBA" id="ARBA00022927"/>
    </source>
</evidence>
<dbReference type="PANTHER" id="PTHR33446">
    <property type="entry name" value="PROTEIN TONB-RELATED"/>
    <property type="match status" value="1"/>
</dbReference>
<gene>
    <name evidence="13" type="ORF">ACFSR2_02665</name>
</gene>
<dbReference type="Pfam" id="PF07715">
    <property type="entry name" value="Plug"/>
    <property type="match status" value="1"/>
</dbReference>
<dbReference type="PROSITE" id="PS52015">
    <property type="entry name" value="TONB_CTD"/>
    <property type="match status" value="1"/>
</dbReference>
<feature type="transmembrane region" description="Helical" evidence="11">
    <location>
        <begin position="97"/>
        <end position="120"/>
    </location>
</feature>
<comment type="similarity">
    <text evidence="2">Belongs to the TonB family.</text>
</comment>
<keyword evidence="5" id="KW-0997">Cell inner membrane</keyword>
<keyword evidence="8 11" id="KW-1133">Transmembrane helix</keyword>
<evidence type="ECO:0000313" key="13">
    <source>
        <dbReference type="EMBL" id="MFD2519769.1"/>
    </source>
</evidence>
<dbReference type="InterPro" id="IPR003538">
    <property type="entry name" value="TonB"/>
</dbReference>
<sequence length="617" mass="69356">MDFLFYLVQVNLYLLLFYSFYRLVLFGETFHNLNRVYLVVSALLSFGIPLWYSEYVQSWFITQEINEVFYTLYNPSLILIRPTKGTSFTWADILEGLYIIGISICTIRLIITLSQLILVLKNKDFEKFTAFSFFGYSFVDETLKKRDTILAHEHVHIQQLHSADVMIFEVIAILNWFNPVVYLYKKDIKHIHEFIADDIASKNESSKVDYAMLLFTQEFGLQPDQLTNRFFTHSTLKRRIQMLSKPRSNKIMLLKYGLSVPLFILMLVLSSATIAKNDVLELVEGKLAGLKDGPVDFTTKLDTRTLDEIKAQTGIYIHGKVTAEGGKPLLRAVVEAGNNVSTTDTDGQYEINALKGDTLRFYAEGYENASVVVADKSLINVSLKKTPTLVLTPKPDNVLGMVMAEPVAQEKEVDNQEVFTTVEENPSFPGGVKALFAFVGRNLKYPIAAQEANVSGKVFVKFVVRKDGAVSDIKVLQGIGFGCDEETVRVIAQMPKWNPGKQNGKPVNVYFTMPVNFVIEEHARQAKAPANLLAKINPPQNTEIRFRGINDPLVILDGTEVQLASIKEISAKDIEKIDVLKGEAATRLYGTKALNGVVLITTEKSSNTELKLLQSKD</sequence>
<dbReference type="PANTHER" id="PTHR33446:SF2">
    <property type="entry name" value="PROTEIN TONB"/>
    <property type="match status" value="1"/>
</dbReference>
<feature type="transmembrane region" description="Helical" evidence="11">
    <location>
        <begin position="6"/>
        <end position="24"/>
    </location>
</feature>
<name>A0ABW5J3Q2_9BACT</name>
<evidence type="ECO:0000256" key="3">
    <source>
        <dbReference type="ARBA" id="ARBA00022448"/>
    </source>
</evidence>
<dbReference type="Proteomes" id="UP001597510">
    <property type="component" value="Unassembled WGS sequence"/>
</dbReference>
<dbReference type="RefSeq" id="WP_340236375.1">
    <property type="nucleotide sequence ID" value="NZ_JBBEWC010000006.1"/>
</dbReference>
<evidence type="ECO:0000256" key="4">
    <source>
        <dbReference type="ARBA" id="ARBA00022475"/>
    </source>
</evidence>
<keyword evidence="14" id="KW-1185">Reference proteome</keyword>
<dbReference type="SUPFAM" id="SSF74653">
    <property type="entry name" value="TolA/TonB C-terminal domain"/>
    <property type="match status" value="1"/>
</dbReference>
<dbReference type="Pfam" id="PF05569">
    <property type="entry name" value="Peptidase_M56"/>
    <property type="match status" value="1"/>
</dbReference>
<reference evidence="14" key="1">
    <citation type="journal article" date="2019" name="Int. J. Syst. Evol. Microbiol.">
        <title>The Global Catalogue of Microorganisms (GCM) 10K type strain sequencing project: providing services to taxonomists for standard genome sequencing and annotation.</title>
        <authorList>
            <consortium name="The Broad Institute Genomics Platform"/>
            <consortium name="The Broad Institute Genome Sequencing Center for Infectious Disease"/>
            <person name="Wu L."/>
            <person name="Ma J."/>
        </authorList>
    </citation>
    <scope>NUCLEOTIDE SEQUENCE [LARGE SCALE GENOMIC DNA]</scope>
    <source>
        <strain evidence="14">KCTC 52344</strain>
    </source>
</reference>
<protein>
    <submittedName>
        <fullName evidence="13">TonB family protein</fullName>
    </submittedName>
</protein>
<dbReference type="EMBL" id="JBHULC010000003">
    <property type="protein sequence ID" value="MFD2519769.1"/>
    <property type="molecule type" value="Genomic_DNA"/>
</dbReference>
<dbReference type="Pfam" id="PF03544">
    <property type="entry name" value="TonB_C"/>
    <property type="match status" value="1"/>
</dbReference>
<comment type="similarity">
    <text evidence="10">Belongs to the TonB-dependent receptor family.</text>
</comment>
<dbReference type="NCBIfam" id="TIGR01352">
    <property type="entry name" value="tonB_Cterm"/>
    <property type="match status" value="1"/>
</dbReference>
<evidence type="ECO:0000256" key="11">
    <source>
        <dbReference type="SAM" id="Phobius"/>
    </source>
</evidence>
<dbReference type="Gene3D" id="3.30.1150.10">
    <property type="match status" value="1"/>
</dbReference>
<evidence type="ECO:0000256" key="10">
    <source>
        <dbReference type="PROSITE-ProRule" id="PRU01360"/>
    </source>
</evidence>
<comment type="caution">
    <text evidence="13">The sequence shown here is derived from an EMBL/GenBank/DDBJ whole genome shotgun (WGS) entry which is preliminary data.</text>
</comment>
<dbReference type="SUPFAM" id="SSF56935">
    <property type="entry name" value="Porins"/>
    <property type="match status" value="1"/>
</dbReference>
<dbReference type="InterPro" id="IPR039426">
    <property type="entry name" value="TonB-dep_rcpt-like"/>
</dbReference>